<organism evidence="1 2">
    <name type="scientific">Roseibaca calidilacus</name>
    <dbReference type="NCBI Taxonomy" id="1666912"/>
    <lineage>
        <taxon>Bacteria</taxon>
        <taxon>Pseudomonadati</taxon>
        <taxon>Pseudomonadota</taxon>
        <taxon>Alphaproteobacteria</taxon>
        <taxon>Rhodobacterales</taxon>
        <taxon>Paracoccaceae</taxon>
        <taxon>Roseinatronobacter</taxon>
    </lineage>
</organism>
<dbReference type="EMBL" id="FBYC01000004">
    <property type="protein sequence ID" value="CUX83867.1"/>
    <property type="molecule type" value="Genomic_DNA"/>
</dbReference>
<sequence>MSSHAVGPAWNPTMRSHPLVVLRPAEYHRVAHGSIALGSGLNAY</sequence>
<name>A0ABM9VZ14_9RHOB</name>
<dbReference type="Proteomes" id="UP000182045">
    <property type="component" value="Unassembled WGS sequence"/>
</dbReference>
<reference evidence="1 2" key="1">
    <citation type="submission" date="2016-01" db="EMBL/GenBank/DDBJ databases">
        <authorList>
            <person name="Varghese N."/>
        </authorList>
    </citation>
    <scope>NUCLEOTIDE SEQUENCE [LARGE SCALE GENOMIC DNA]</scope>
    <source>
        <strain evidence="1 2">HL-91</strain>
    </source>
</reference>
<comment type="caution">
    <text evidence="1">The sequence shown here is derived from an EMBL/GenBank/DDBJ whole genome shotgun (WGS) entry which is preliminary data.</text>
</comment>
<evidence type="ECO:0000313" key="2">
    <source>
        <dbReference type="Proteomes" id="UP000182045"/>
    </source>
</evidence>
<protein>
    <submittedName>
        <fullName evidence="1">Uncharacterized protein</fullName>
    </submittedName>
</protein>
<evidence type="ECO:0000313" key="1">
    <source>
        <dbReference type="EMBL" id="CUX83867.1"/>
    </source>
</evidence>
<accession>A0ABM9VZ14</accession>
<gene>
    <name evidence="1" type="ORF">Ga0058931_3224</name>
</gene>
<keyword evidence="2" id="KW-1185">Reference proteome</keyword>
<proteinExistence type="predicted"/>